<dbReference type="SUPFAM" id="SSF53448">
    <property type="entry name" value="Nucleotide-diphospho-sugar transferases"/>
    <property type="match status" value="1"/>
</dbReference>
<evidence type="ECO:0000259" key="1">
    <source>
        <dbReference type="Pfam" id="PF00535"/>
    </source>
</evidence>
<dbReference type="GO" id="GO:0016740">
    <property type="term" value="F:transferase activity"/>
    <property type="evidence" value="ECO:0007669"/>
    <property type="project" value="UniProtKB-KW"/>
</dbReference>
<dbReference type="PANTHER" id="PTHR43630:SF2">
    <property type="entry name" value="GLYCOSYLTRANSFERASE"/>
    <property type="match status" value="1"/>
</dbReference>
<dbReference type="RefSeq" id="WP_197907889.1">
    <property type="nucleotide sequence ID" value="NZ_AP022577.1"/>
</dbReference>
<accession>A0ABM7IGC1</accession>
<reference evidence="2 3" key="1">
    <citation type="journal article" date="2019" name="Emerg. Microbes Infect.">
        <title>Comprehensive subspecies identification of 175 nontuberculous mycobacteria species based on 7547 genomic profiles.</title>
        <authorList>
            <person name="Matsumoto Y."/>
            <person name="Kinjo T."/>
            <person name="Motooka D."/>
            <person name="Nabeya D."/>
            <person name="Jung N."/>
            <person name="Uechi K."/>
            <person name="Horii T."/>
            <person name="Iida T."/>
            <person name="Fujita J."/>
            <person name="Nakamura S."/>
        </authorList>
    </citation>
    <scope>NUCLEOTIDE SEQUENCE [LARGE SCALE GENOMIC DNA]</scope>
    <source>
        <strain evidence="2 3">JCM 15296</strain>
    </source>
</reference>
<organism evidence="2 3">
    <name type="scientific">Mycolicibacterium aubagnense</name>
    <dbReference type="NCBI Taxonomy" id="319707"/>
    <lineage>
        <taxon>Bacteria</taxon>
        <taxon>Bacillati</taxon>
        <taxon>Actinomycetota</taxon>
        <taxon>Actinomycetes</taxon>
        <taxon>Mycobacteriales</taxon>
        <taxon>Mycobacteriaceae</taxon>
        <taxon>Mycolicibacterium</taxon>
    </lineage>
</organism>
<evidence type="ECO:0000313" key="2">
    <source>
        <dbReference type="EMBL" id="BBX85771.1"/>
    </source>
</evidence>
<name>A0ABM7IGC1_9MYCO</name>
<feature type="domain" description="Glycosyltransferase 2-like" evidence="1">
    <location>
        <begin position="9"/>
        <end position="92"/>
    </location>
</feature>
<proteinExistence type="predicted"/>
<dbReference type="Pfam" id="PF00535">
    <property type="entry name" value="Glycos_transf_2"/>
    <property type="match status" value="1"/>
</dbReference>
<keyword evidence="2" id="KW-0808">Transferase</keyword>
<keyword evidence="3" id="KW-1185">Reference proteome</keyword>
<protein>
    <submittedName>
        <fullName evidence="2">Glycosyl transferase</fullName>
    </submittedName>
</protein>
<evidence type="ECO:0000313" key="3">
    <source>
        <dbReference type="Proteomes" id="UP000465609"/>
    </source>
</evidence>
<gene>
    <name evidence="2" type="ORF">MAUB_36440</name>
</gene>
<dbReference type="InterPro" id="IPR029044">
    <property type="entry name" value="Nucleotide-diphossugar_trans"/>
</dbReference>
<dbReference type="InterPro" id="IPR011990">
    <property type="entry name" value="TPR-like_helical_dom_sf"/>
</dbReference>
<dbReference type="SUPFAM" id="SSF48452">
    <property type="entry name" value="TPR-like"/>
    <property type="match status" value="1"/>
</dbReference>
<dbReference type="EMBL" id="AP022577">
    <property type="protein sequence ID" value="BBX85771.1"/>
    <property type="molecule type" value="Genomic_DNA"/>
</dbReference>
<dbReference type="PANTHER" id="PTHR43630">
    <property type="entry name" value="POLY-BETA-1,6-N-ACETYL-D-GLUCOSAMINE SYNTHASE"/>
    <property type="match status" value="1"/>
</dbReference>
<dbReference type="Proteomes" id="UP000465609">
    <property type="component" value="Chromosome"/>
</dbReference>
<dbReference type="InterPro" id="IPR001173">
    <property type="entry name" value="Glyco_trans_2-like"/>
</dbReference>
<sequence length="391" mass="44806">MTQTICLNMIVKDERHVIGRCLESVKGLIDYWVIVDTGSSDGTPELIKELLADIPGELHHRPWQDFGTNRSEALELARGKADFMLIIDADEQLVVPDGFQWPVLDLDYYDVLHANGVAENLFWRRSLLRDSCDWRYVGVLHEFPACDIERSGGRLDGPCIVGYFDGGRSQVSPHEKYSNDARILERALQEEPDNDRYVFYLAQSHRDAGHLEQALAAYEQRITMGGWDEEVWYSMYQCACIAERLELDESVVIHLYMRAYDFRPARAEALGNLARYLREHNHMASARLFAAAGLEIEKPTDTLFLDIEYYTWRCLDELSVADYWLGNYANSAEICRELLEWSEVPEGHKPRIKANLDFALQKLSSDAPYSAKHALSDAHQAGQRLRSSHPF</sequence>
<dbReference type="Gene3D" id="1.25.40.10">
    <property type="entry name" value="Tetratricopeptide repeat domain"/>
    <property type="match status" value="1"/>
</dbReference>
<dbReference type="Gene3D" id="3.90.550.10">
    <property type="entry name" value="Spore Coat Polysaccharide Biosynthesis Protein SpsA, Chain A"/>
    <property type="match status" value="1"/>
</dbReference>